<evidence type="ECO:0000259" key="8">
    <source>
        <dbReference type="Pfam" id="PF22748"/>
    </source>
</evidence>
<dbReference type="AlphaFoldDB" id="A0A081AVY8"/>
<comment type="caution">
    <text evidence="9">The sequence shown here is derived from an EMBL/GenBank/DDBJ whole genome shotgun (WGS) entry which is preliminary data.</text>
</comment>
<protein>
    <recommendedName>
        <fullName evidence="8">RxLR effector PexRD54 WY domain-containing protein</fullName>
    </recommendedName>
</protein>
<organism evidence="9 10">
    <name type="scientific">Phytophthora nicotianae P1976</name>
    <dbReference type="NCBI Taxonomy" id="1317066"/>
    <lineage>
        <taxon>Eukaryota</taxon>
        <taxon>Sar</taxon>
        <taxon>Stramenopiles</taxon>
        <taxon>Oomycota</taxon>
        <taxon>Peronosporomycetes</taxon>
        <taxon>Peronosporales</taxon>
        <taxon>Peronosporaceae</taxon>
        <taxon>Phytophthora</taxon>
    </lineage>
</organism>
<evidence type="ECO:0000256" key="1">
    <source>
        <dbReference type="ARBA" id="ARBA00004340"/>
    </source>
</evidence>
<evidence type="ECO:0000256" key="3">
    <source>
        <dbReference type="ARBA" id="ARBA00010400"/>
    </source>
</evidence>
<dbReference type="InterPro" id="IPR054463">
    <property type="entry name" value="PexRD54_WY"/>
</dbReference>
<comment type="subcellular location">
    <subcellularLocation>
        <location evidence="1">Host cell</location>
    </subcellularLocation>
    <subcellularLocation>
        <location evidence="2">Secreted</location>
    </subcellularLocation>
</comment>
<evidence type="ECO:0000313" key="10">
    <source>
        <dbReference type="Proteomes" id="UP000028582"/>
    </source>
</evidence>
<dbReference type="GO" id="GO:0005576">
    <property type="term" value="C:extracellular region"/>
    <property type="evidence" value="ECO:0007669"/>
    <property type="project" value="UniProtKB-SubCell"/>
</dbReference>
<reference evidence="9 10" key="1">
    <citation type="submission" date="2013-11" db="EMBL/GenBank/DDBJ databases">
        <title>The Genome Sequence of Phytophthora parasitica P1976.</title>
        <authorList>
            <consortium name="The Broad Institute Genomics Platform"/>
            <person name="Russ C."/>
            <person name="Tyler B."/>
            <person name="Panabieres F."/>
            <person name="Shan W."/>
            <person name="Tripathy S."/>
            <person name="Grunwald N."/>
            <person name="Machado M."/>
            <person name="Johnson C.S."/>
            <person name="Walker B."/>
            <person name="Young S."/>
            <person name="Zeng Q."/>
            <person name="Gargeya S."/>
            <person name="Fitzgerald M."/>
            <person name="Haas B."/>
            <person name="Abouelleil A."/>
            <person name="Allen A.W."/>
            <person name="Alvarado L."/>
            <person name="Arachchi H.M."/>
            <person name="Berlin A.M."/>
            <person name="Chapman S.B."/>
            <person name="Gainer-Dewar J."/>
            <person name="Goldberg J."/>
            <person name="Griggs A."/>
            <person name="Gujja S."/>
            <person name="Hansen M."/>
            <person name="Howarth C."/>
            <person name="Imamovic A."/>
            <person name="Ireland A."/>
            <person name="Larimer J."/>
            <person name="McCowan C."/>
            <person name="Murphy C."/>
            <person name="Pearson M."/>
            <person name="Poon T.W."/>
            <person name="Priest M."/>
            <person name="Roberts A."/>
            <person name="Saif S."/>
            <person name="Shea T."/>
            <person name="Sisk P."/>
            <person name="Sykes S."/>
            <person name="Wortman J."/>
            <person name="Nusbaum C."/>
            <person name="Birren B."/>
        </authorList>
    </citation>
    <scope>NUCLEOTIDE SEQUENCE [LARGE SCALE GENOMIC DNA]</scope>
    <source>
        <strain evidence="9 10">P1976</strain>
    </source>
</reference>
<gene>
    <name evidence="9" type="ORF">F444_02879</name>
</gene>
<proteinExistence type="inferred from homology"/>
<name>A0A081AVY8_PHYNI</name>
<feature type="signal peptide" evidence="7">
    <location>
        <begin position="1"/>
        <end position="19"/>
    </location>
</feature>
<evidence type="ECO:0000256" key="6">
    <source>
        <dbReference type="ARBA" id="ARBA00023026"/>
    </source>
</evidence>
<comment type="similarity">
    <text evidence="3">Belongs to the RxLR effector family.</text>
</comment>
<evidence type="ECO:0000313" key="9">
    <source>
        <dbReference type="EMBL" id="ETO83049.1"/>
    </source>
</evidence>
<sequence length="448" mass="51355">MRFIQAVFLAISCLWVVIASTSNAEAHLRKTDQIASTGEKFLRTDTVAAEKEERGPIDVIKHIFTATTVSEKKLTRWNTERKTVLDIFSRLKLDKAGDKLLESPRFQSWIKYVELSTSDSASKTKAIIHALRYHYGNSDLAAMLQAAENIPSTKHIASELQADLFKTWLNERYTPDSIVSGFGSFRLRDNPSLLNVVMVYMKDFNKEYPEKATTLLPLLRNNHFDDRDLTNLMETASKSPVTEDIAKVLQTKRLQSWIAEMKPPSAVFLLLNMERTDGFVDPNTLASFKFKAFAKYAEMFNKKNPTKTESLMSQLVFHYGNWHLRNMIVVGLRDPSTATIAAKLEAMQFDHCLMNHYSPDEVFKAVIPNHPGENIFNVPVFKIWVKYLDDYSATRPEMDKYTLITILRNRFSDFKLKQMVKEAIENPSTVDIARRVNAQLRHYTGYTG</sequence>
<evidence type="ECO:0000256" key="7">
    <source>
        <dbReference type="SAM" id="SignalP"/>
    </source>
</evidence>
<dbReference type="EMBL" id="ANJA01000572">
    <property type="protein sequence ID" value="ETO83049.1"/>
    <property type="molecule type" value="Genomic_DNA"/>
</dbReference>
<feature type="chain" id="PRO_5001754530" description="RxLR effector PexRD54 WY domain-containing protein" evidence="7">
    <location>
        <begin position="20"/>
        <end position="448"/>
    </location>
</feature>
<evidence type="ECO:0000256" key="4">
    <source>
        <dbReference type="ARBA" id="ARBA00022525"/>
    </source>
</evidence>
<evidence type="ECO:0000256" key="5">
    <source>
        <dbReference type="ARBA" id="ARBA00022729"/>
    </source>
</evidence>
<keyword evidence="6" id="KW-0843">Virulence</keyword>
<evidence type="ECO:0000256" key="2">
    <source>
        <dbReference type="ARBA" id="ARBA00004613"/>
    </source>
</evidence>
<accession>A0A081AVY8</accession>
<feature type="domain" description="RxLR effector PexRD54 WY" evidence="8">
    <location>
        <begin position="76"/>
        <end position="113"/>
    </location>
</feature>
<keyword evidence="5 7" id="KW-0732">Signal</keyword>
<dbReference type="Proteomes" id="UP000028582">
    <property type="component" value="Unassembled WGS sequence"/>
</dbReference>
<keyword evidence="4" id="KW-0964">Secreted</keyword>
<dbReference type="Pfam" id="PF22748">
    <property type="entry name" value="PexRD54_WY"/>
    <property type="match status" value="1"/>
</dbReference>
<dbReference type="GO" id="GO:0043657">
    <property type="term" value="C:host cell"/>
    <property type="evidence" value="ECO:0007669"/>
    <property type="project" value="UniProtKB-SubCell"/>
</dbReference>